<dbReference type="EMBL" id="QQNA01000212">
    <property type="protein sequence ID" value="RDG35552.1"/>
    <property type="molecule type" value="Genomic_DNA"/>
</dbReference>
<evidence type="ECO:0000313" key="1">
    <source>
        <dbReference type="EMBL" id="RDG35552.1"/>
    </source>
</evidence>
<accession>A0A370B4G7</accession>
<organism evidence="1 2">
    <name type="scientific">Streptomyces corynorhini</name>
    <dbReference type="NCBI Taxonomy" id="2282652"/>
    <lineage>
        <taxon>Bacteria</taxon>
        <taxon>Bacillati</taxon>
        <taxon>Actinomycetota</taxon>
        <taxon>Actinomycetes</taxon>
        <taxon>Kitasatosporales</taxon>
        <taxon>Streptomycetaceae</taxon>
        <taxon>Streptomyces</taxon>
    </lineage>
</organism>
<protein>
    <submittedName>
        <fullName evidence="1">Uncharacterized protein</fullName>
    </submittedName>
</protein>
<sequence>MVKNAGERPLPASIPSTAYWCEAAAHTPDSRTIWLNSHRASSPRLVLRWLCARAQDVTDQLDQPYAQPGHHWLTDETEHERARTALAHGQTFVLTLYDDTTRYVLSARPAGGTC</sequence>
<evidence type="ECO:0000313" key="2">
    <source>
        <dbReference type="Proteomes" id="UP000253741"/>
    </source>
</evidence>
<name>A0A370B4G7_9ACTN</name>
<dbReference type="RefSeq" id="WP_114626033.1">
    <property type="nucleotide sequence ID" value="NZ_QQNA01000212.1"/>
</dbReference>
<keyword evidence="2" id="KW-1185">Reference proteome</keyword>
<dbReference type="OrthoDB" id="3854066at2"/>
<dbReference type="AlphaFoldDB" id="A0A370B4G7"/>
<dbReference type="Proteomes" id="UP000253741">
    <property type="component" value="Unassembled WGS sequence"/>
</dbReference>
<reference evidence="1 2" key="1">
    <citation type="submission" date="2018-07" db="EMBL/GenBank/DDBJ databases">
        <title>Streptomyces species from bats.</title>
        <authorList>
            <person name="Dunlap C."/>
        </authorList>
    </citation>
    <scope>NUCLEOTIDE SEQUENCE [LARGE SCALE GENOMIC DNA]</scope>
    <source>
        <strain evidence="1 2">AC230</strain>
    </source>
</reference>
<proteinExistence type="predicted"/>
<comment type="caution">
    <text evidence="1">The sequence shown here is derived from an EMBL/GenBank/DDBJ whole genome shotgun (WGS) entry which is preliminary data.</text>
</comment>
<gene>
    <name evidence="1" type="ORF">DVH02_24685</name>
</gene>